<dbReference type="SUPFAM" id="SSF57302">
    <property type="entry name" value="Snake toxin-like"/>
    <property type="match status" value="1"/>
</dbReference>
<dbReference type="KEGG" id="emc:129342975"/>
<dbReference type="Proteomes" id="UP001190640">
    <property type="component" value="Chromosome 15"/>
</dbReference>
<keyword evidence="2" id="KW-0964">Secreted</keyword>
<dbReference type="AlphaFoldDB" id="A0AA97KDG8"/>
<keyword evidence="4" id="KW-0732">Signal</keyword>
<evidence type="ECO:0000256" key="2">
    <source>
        <dbReference type="ARBA" id="ARBA00022525"/>
    </source>
</evidence>
<dbReference type="GeneID" id="129342975"/>
<dbReference type="GO" id="GO:0019834">
    <property type="term" value="F:phospholipase A2 inhibitor activity"/>
    <property type="evidence" value="ECO:0007669"/>
    <property type="project" value="UniProtKB-KW"/>
</dbReference>
<keyword evidence="6" id="KW-1185">Reference proteome</keyword>
<keyword evidence="7" id="KW-0593">Phospholipase A2 inhibitor</keyword>
<dbReference type="InterPro" id="IPR045860">
    <property type="entry name" value="Snake_toxin-like_sf"/>
</dbReference>
<sequence>MQTLPRLFLFSVLLATGGFLKCEICSSPSSSCVGERKLCDAAKDVCAIISIENTIGGSEGPRTSLGGGCVLPTENYTNGVQCPACYSTSNSCVSEIINCTGFEDHCFELVSSTRVGEKVIEATMKGCTTKSICLALEEGRSFPIKRSGLAVKEGKCLPRFSRASQPTGLLFPAFSGLLLMKIFS</sequence>
<organism evidence="6 7">
    <name type="scientific">Eublepharis macularius</name>
    <name type="common">Leopard gecko</name>
    <name type="synonym">Cyrtodactylus macularius</name>
    <dbReference type="NCBI Taxonomy" id="481883"/>
    <lineage>
        <taxon>Eukaryota</taxon>
        <taxon>Metazoa</taxon>
        <taxon>Chordata</taxon>
        <taxon>Craniata</taxon>
        <taxon>Vertebrata</taxon>
        <taxon>Euteleostomi</taxon>
        <taxon>Lepidosauria</taxon>
        <taxon>Squamata</taxon>
        <taxon>Bifurcata</taxon>
        <taxon>Gekkota</taxon>
        <taxon>Eublepharidae</taxon>
        <taxon>Eublepharinae</taxon>
        <taxon>Eublepharis</taxon>
    </lineage>
</organism>
<dbReference type="InterPro" id="IPR016054">
    <property type="entry name" value="LY6_UPA_recep-like"/>
</dbReference>
<evidence type="ECO:0000259" key="5">
    <source>
        <dbReference type="Pfam" id="PF00021"/>
    </source>
</evidence>
<protein>
    <submittedName>
        <fullName evidence="7">Phospholipase A2 inhibitor and Ly6/PLAUR domain-containing protein-like</fullName>
    </submittedName>
</protein>
<dbReference type="CDD" id="cd23572">
    <property type="entry name" value="TFP_LU_ECD_PINLYP_rpt2"/>
    <property type="match status" value="1"/>
</dbReference>
<dbReference type="RefSeq" id="XP_054854908.1">
    <property type="nucleotide sequence ID" value="XM_054998933.1"/>
</dbReference>
<reference evidence="7" key="1">
    <citation type="submission" date="2025-08" db="UniProtKB">
        <authorList>
            <consortium name="RefSeq"/>
        </authorList>
    </citation>
    <scope>IDENTIFICATION</scope>
    <source>
        <tissue evidence="7">Blood</tissue>
    </source>
</reference>
<feature type="signal peptide" evidence="4">
    <location>
        <begin position="1"/>
        <end position="22"/>
    </location>
</feature>
<dbReference type="Gene3D" id="2.10.60.10">
    <property type="entry name" value="CD59"/>
    <property type="match status" value="1"/>
</dbReference>
<dbReference type="Pfam" id="PF00021">
    <property type="entry name" value="UPAR_LY6"/>
    <property type="match status" value="1"/>
</dbReference>
<feature type="domain" description="UPAR/Ly6" evidence="5">
    <location>
        <begin position="78"/>
        <end position="138"/>
    </location>
</feature>
<dbReference type="InterPro" id="IPR050918">
    <property type="entry name" value="CNF-like_PLA2_Inhibitor"/>
</dbReference>
<evidence type="ECO:0000313" key="6">
    <source>
        <dbReference type="Proteomes" id="UP001190640"/>
    </source>
</evidence>
<feature type="chain" id="PRO_5041685300" evidence="4">
    <location>
        <begin position="23"/>
        <end position="184"/>
    </location>
</feature>
<gene>
    <name evidence="7" type="primary">LOC129342975</name>
</gene>
<comment type="subcellular location">
    <subcellularLocation>
        <location evidence="1">Secreted</location>
    </subcellularLocation>
</comment>
<name>A0AA97KDG8_EUBMA</name>
<accession>A0AA97KDG8</accession>
<evidence type="ECO:0000256" key="3">
    <source>
        <dbReference type="ARBA" id="ARBA00023157"/>
    </source>
</evidence>
<evidence type="ECO:0000313" key="7">
    <source>
        <dbReference type="RefSeq" id="XP_054854908.1"/>
    </source>
</evidence>
<keyword evidence="3" id="KW-1015">Disulfide bond</keyword>
<dbReference type="PANTHER" id="PTHR20914">
    <property type="entry name" value="LY6/PLAUR DOMAIN-CONTAINING PROTEIN 8"/>
    <property type="match status" value="1"/>
</dbReference>
<dbReference type="GO" id="GO:0005576">
    <property type="term" value="C:extracellular region"/>
    <property type="evidence" value="ECO:0007669"/>
    <property type="project" value="UniProtKB-SubCell"/>
</dbReference>
<dbReference type="PANTHER" id="PTHR20914:SF30">
    <property type="entry name" value="LY6_PLAUR DOMAIN CONTAINING 9"/>
    <property type="match status" value="1"/>
</dbReference>
<evidence type="ECO:0000256" key="4">
    <source>
        <dbReference type="SAM" id="SignalP"/>
    </source>
</evidence>
<proteinExistence type="predicted"/>
<evidence type="ECO:0000256" key="1">
    <source>
        <dbReference type="ARBA" id="ARBA00004613"/>
    </source>
</evidence>